<name>A0ACB9ZVQ8_CATRO</name>
<sequence length="477" mass="53878">MDSGTRKYSIRVADLDKTEKEKPFSISSKIMELLKEFRTKGKLFKGENLYNSPNSSTSSSHQVFSADRIMKLAKAKLHLLKSEKKADFISILATDHFGPHQSSLPSEVSEDLELALLIQASAEFLASGNFSGARRLLCLCDDESFKDGSPVQRVTYYFAKALKERIEFEQQFKSPSTIDGENRKPAQDVVQILSLKPAYIAAQQECPFSLAAGCTAVQSILDNVITQKKIHLIDFGINNGSHWTILMQALALQSETPLELLKITAVGTLEEMMKEIGKRLSSFAKSLNITFSFKIIVSDLKDLEEDSLDLESDESVVIYMALRGQLEGLMGLIKNLKPCLILVREVEICTKFPGVLEQFNEALLFFSALFDCVKICLENQFYRKLNEEHFLGENIRNIITANGSDRIYYDRIDGWRELFSRFNIVEAEFSPLSLCQASLLLKRSLQWSSCSLDMDGKCLILSWNETRMFSLSAWKPL</sequence>
<accession>A0ACB9ZVQ8</accession>
<evidence type="ECO:0000313" key="2">
    <source>
        <dbReference type="Proteomes" id="UP001060085"/>
    </source>
</evidence>
<reference evidence="2" key="1">
    <citation type="journal article" date="2023" name="Nat. Plants">
        <title>Single-cell RNA sequencing provides a high-resolution roadmap for understanding the multicellular compartmentation of specialized metabolism.</title>
        <authorList>
            <person name="Sun S."/>
            <person name="Shen X."/>
            <person name="Li Y."/>
            <person name="Li Y."/>
            <person name="Wang S."/>
            <person name="Li R."/>
            <person name="Zhang H."/>
            <person name="Shen G."/>
            <person name="Guo B."/>
            <person name="Wei J."/>
            <person name="Xu J."/>
            <person name="St-Pierre B."/>
            <person name="Chen S."/>
            <person name="Sun C."/>
        </authorList>
    </citation>
    <scope>NUCLEOTIDE SEQUENCE [LARGE SCALE GENOMIC DNA]</scope>
</reference>
<proteinExistence type="predicted"/>
<dbReference type="Proteomes" id="UP001060085">
    <property type="component" value="Linkage Group LG08"/>
</dbReference>
<organism evidence="1 2">
    <name type="scientific">Catharanthus roseus</name>
    <name type="common">Madagascar periwinkle</name>
    <name type="synonym">Vinca rosea</name>
    <dbReference type="NCBI Taxonomy" id="4058"/>
    <lineage>
        <taxon>Eukaryota</taxon>
        <taxon>Viridiplantae</taxon>
        <taxon>Streptophyta</taxon>
        <taxon>Embryophyta</taxon>
        <taxon>Tracheophyta</taxon>
        <taxon>Spermatophyta</taxon>
        <taxon>Magnoliopsida</taxon>
        <taxon>eudicotyledons</taxon>
        <taxon>Gunneridae</taxon>
        <taxon>Pentapetalae</taxon>
        <taxon>asterids</taxon>
        <taxon>lamiids</taxon>
        <taxon>Gentianales</taxon>
        <taxon>Apocynaceae</taxon>
        <taxon>Rauvolfioideae</taxon>
        <taxon>Vinceae</taxon>
        <taxon>Catharanthinae</taxon>
        <taxon>Catharanthus</taxon>
    </lineage>
</organism>
<keyword evidence="2" id="KW-1185">Reference proteome</keyword>
<protein>
    <submittedName>
        <fullName evidence="1">Uncharacterized protein</fullName>
    </submittedName>
</protein>
<dbReference type="EMBL" id="CM044708">
    <property type="protein sequence ID" value="KAI5650906.1"/>
    <property type="molecule type" value="Genomic_DNA"/>
</dbReference>
<gene>
    <name evidence="1" type="ORF">M9H77_36911</name>
</gene>
<comment type="caution">
    <text evidence="1">The sequence shown here is derived from an EMBL/GenBank/DDBJ whole genome shotgun (WGS) entry which is preliminary data.</text>
</comment>
<evidence type="ECO:0000313" key="1">
    <source>
        <dbReference type="EMBL" id="KAI5650906.1"/>
    </source>
</evidence>